<keyword evidence="2" id="KW-1185">Reference proteome</keyword>
<sequence>MTHLFDNYRPENECLLPFIGSNLLFTLDGDTVLVDAMQNASRAPYLVGAKRDLQYTVGLSALFTSEESPQSTVQYHISEPDFSSNQPQKDLKLQIFGEIQPIGTLPYTVLRKDKRPFDPPNVHRYRLNMPSRGGAVMHETFNFQMNVLRTIASSIARLIKAQPVIERGAIPPFDQYDFEIIGDSVESASGLIIAKGNDPDQYMHNMQRYVGNAVGKCSENVNPMALITGSLVIFSMPESPLRMRFVADSIKIVGCTE</sequence>
<evidence type="ECO:0000313" key="2">
    <source>
        <dbReference type="Proteomes" id="UP000284842"/>
    </source>
</evidence>
<evidence type="ECO:0000313" key="1">
    <source>
        <dbReference type="EMBL" id="PPQ73448.1"/>
    </source>
</evidence>
<organism evidence="1 2">
    <name type="scientific">Panaeolus cyanescens</name>
    <dbReference type="NCBI Taxonomy" id="181874"/>
    <lineage>
        <taxon>Eukaryota</taxon>
        <taxon>Fungi</taxon>
        <taxon>Dikarya</taxon>
        <taxon>Basidiomycota</taxon>
        <taxon>Agaricomycotina</taxon>
        <taxon>Agaricomycetes</taxon>
        <taxon>Agaricomycetidae</taxon>
        <taxon>Agaricales</taxon>
        <taxon>Agaricineae</taxon>
        <taxon>Galeropsidaceae</taxon>
        <taxon>Panaeolus</taxon>
    </lineage>
</organism>
<name>A0A409W4Q3_9AGAR</name>
<accession>A0A409W4Q3</accession>
<dbReference type="Proteomes" id="UP000284842">
    <property type="component" value="Unassembled WGS sequence"/>
</dbReference>
<protein>
    <submittedName>
        <fullName evidence="1">Uncharacterized protein</fullName>
    </submittedName>
</protein>
<proteinExistence type="predicted"/>
<dbReference type="InParanoid" id="A0A409W4Q3"/>
<comment type="caution">
    <text evidence="1">The sequence shown here is derived from an EMBL/GenBank/DDBJ whole genome shotgun (WGS) entry which is preliminary data.</text>
</comment>
<dbReference type="EMBL" id="NHTK01005817">
    <property type="protein sequence ID" value="PPQ73448.1"/>
    <property type="molecule type" value="Genomic_DNA"/>
</dbReference>
<dbReference type="AlphaFoldDB" id="A0A409W4Q3"/>
<reference evidence="1 2" key="1">
    <citation type="journal article" date="2018" name="Evol. Lett.">
        <title>Horizontal gene cluster transfer increased hallucinogenic mushroom diversity.</title>
        <authorList>
            <person name="Reynolds H.T."/>
            <person name="Vijayakumar V."/>
            <person name="Gluck-Thaler E."/>
            <person name="Korotkin H.B."/>
            <person name="Matheny P.B."/>
            <person name="Slot J.C."/>
        </authorList>
    </citation>
    <scope>NUCLEOTIDE SEQUENCE [LARGE SCALE GENOMIC DNA]</scope>
    <source>
        <strain evidence="1 2">2629</strain>
    </source>
</reference>
<gene>
    <name evidence="1" type="ORF">CVT24_008150</name>
</gene>